<dbReference type="Proteomes" id="UP001079657">
    <property type="component" value="Unassembled WGS sequence"/>
</dbReference>
<dbReference type="SUPFAM" id="SSF53067">
    <property type="entry name" value="Actin-like ATPase domain"/>
    <property type="match status" value="1"/>
</dbReference>
<dbReference type="Gene3D" id="3.30.420.40">
    <property type="match status" value="2"/>
</dbReference>
<dbReference type="Pfam" id="PF00480">
    <property type="entry name" value="ROK"/>
    <property type="match status" value="1"/>
</dbReference>
<organism evidence="2 3">
    <name type="scientific">Clostridium ganghwense</name>
    <dbReference type="NCBI Taxonomy" id="312089"/>
    <lineage>
        <taxon>Bacteria</taxon>
        <taxon>Bacillati</taxon>
        <taxon>Bacillota</taxon>
        <taxon>Clostridia</taxon>
        <taxon>Eubacteriales</taxon>
        <taxon>Clostridiaceae</taxon>
        <taxon>Clostridium</taxon>
    </lineage>
</organism>
<evidence type="ECO:0000313" key="3">
    <source>
        <dbReference type="Proteomes" id="UP001079657"/>
    </source>
</evidence>
<comment type="similarity">
    <text evidence="1">Belongs to the ROK (NagC/XylR) family.</text>
</comment>
<dbReference type="PANTHER" id="PTHR18964:SF149">
    <property type="entry name" value="BIFUNCTIONAL UDP-N-ACETYLGLUCOSAMINE 2-EPIMERASE_N-ACETYLMANNOSAMINE KINASE"/>
    <property type="match status" value="1"/>
</dbReference>
<evidence type="ECO:0000256" key="1">
    <source>
        <dbReference type="ARBA" id="ARBA00006479"/>
    </source>
</evidence>
<evidence type="ECO:0000313" key="2">
    <source>
        <dbReference type="EMBL" id="MCY6370288.1"/>
    </source>
</evidence>
<gene>
    <name evidence="2" type="ORF">OXH55_06545</name>
</gene>
<dbReference type="RefSeq" id="WP_268049034.1">
    <property type="nucleotide sequence ID" value="NZ_JAPQES010000002.1"/>
</dbReference>
<keyword evidence="3" id="KW-1185">Reference proteome</keyword>
<dbReference type="EMBL" id="JAPQES010000002">
    <property type="protein sequence ID" value="MCY6370288.1"/>
    <property type="molecule type" value="Genomic_DNA"/>
</dbReference>
<name>A0ABT4CPB0_9CLOT</name>
<dbReference type="InterPro" id="IPR000600">
    <property type="entry name" value="ROK"/>
</dbReference>
<proteinExistence type="inferred from homology"/>
<accession>A0ABT4CPB0</accession>
<sequence length="322" mass="35061">MHIGIDLGGTNIAAGLVDSEAKLICKMSTKTNCENGAESIIKDMVSLIKNLLEKNKLVIDDIELIGIGVPGLVDYENGIVKECVNLYWKNIKLREILKTELNNVFEKDININILIENDANAAAGGEYLAGSMKNHKNSFMVTLGTGVGGGLLLDGKIYRGKNGIAFEIGHMTLGENFYNCSCGNNGCFETFASATAIIKYAQKLINEGMNSRIMELVNEEVNKIDAKVVFDCAKEGDKVANLVIDRFVKYLAIGINNLLSIMDVDLISIGGGVSAAWDFFEDKLIDEINKYKLYKEIPLCKMEKATLGNDAGIIGAAMLDII</sequence>
<dbReference type="InterPro" id="IPR043129">
    <property type="entry name" value="ATPase_NBD"/>
</dbReference>
<dbReference type="PANTHER" id="PTHR18964">
    <property type="entry name" value="ROK (REPRESSOR, ORF, KINASE) FAMILY"/>
    <property type="match status" value="1"/>
</dbReference>
<reference evidence="2" key="1">
    <citation type="submission" date="2022-12" db="EMBL/GenBank/DDBJ databases">
        <authorList>
            <person name="Wang J."/>
        </authorList>
    </citation>
    <scope>NUCLEOTIDE SEQUENCE</scope>
    <source>
        <strain evidence="2">HY-42-06</strain>
    </source>
</reference>
<protein>
    <submittedName>
        <fullName evidence="2">ROK family protein</fullName>
    </submittedName>
</protein>
<comment type="caution">
    <text evidence="2">The sequence shown here is derived from an EMBL/GenBank/DDBJ whole genome shotgun (WGS) entry which is preliminary data.</text>
</comment>